<name>A0A6A7BUM3_9PEZI</name>
<reference evidence="2" key="1">
    <citation type="journal article" date="2020" name="Stud. Mycol.">
        <title>101 Dothideomycetes genomes: a test case for predicting lifestyles and emergence of pathogens.</title>
        <authorList>
            <person name="Haridas S."/>
            <person name="Albert R."/>
            <person name="Binder M."/>
            <person name="Bloem J."/>
            <person name="Labutti K."/>
            <person name="Salamov A."/>
            <person name="Andreopoulos B."/>
            <person name="Baker S."/>
            <person name="Barry K."/>
            <person name="Bills G."/>
            <person name="Bluhm B."/>
            <person name="Cannon C."/>
            <person name="Castanera R."/>
            <person name="Culley D."/>
            <person name="Daum C."/>
            <person name="Ezra D."/>
            <person name="Gonzalez J."/>
            <person name="Henrissat B."/>
            <person name="Kuo A."/>
            <person name="Liang C."/>
            <person name="Lipzen A."/>
            <person name="Lutzoni F."/>
            <person name="Magnuson J."/>
            <person name="Mondo S."/>
            <person name="Nolan M."/>
            <person name="Ohm R."/>
            <person name="Pangilinan J."/>
            <person name="Park H.-J."/>
            <person name="Ramirez L."/>
            <person name="Alfaro M."/>
            <person name="Sun H."/>
            <person name="Tritt A."/>
            <person name="Yoshinaga Y."/>
            <person name="Zwiers L.-H."/>
            <person name="Turgeon B."/>
            <person name="Goodwin S."/>
            <person name="Spatafora J."/>
            <person name="Crous P."/>
            <person name="Grigoriev I."/>
        </authorList>
    </citation>
    <scope>NUCLEOTIDE SEQUENCE</scope>
    <source>
        <strain evidence="2">CBS 480.64</strain>
    </source>
</reference>
<dbReference type="AlphaFoldDB" id="A0A6A7BUM3"/>
<organism evidence="2 3">
    <name type="scientific">Piedraia hortae CBS 480.64</name>
    <dbReference type="NCBI Taxonomy" id="1314780"/>
    <lineage>
        <taxon>Eukaryota</taxon>
        <taxon>Fungi</taxon>
        <taxon>Dikarya</taxon>
        <taxon>Ascomycota</taxon>
        <taxon>Pezizomycotina</taxon>
        <taxon>Dothideomycetes</taxon>
        <taxon>Dothideomycetidae</taxon>
        <taxon>Capnodiales</taxon>
        <taxon>Piedraiaceae</taxon>
        <taxon>Piedraia</taxon>
    </lineage>
</organism>
<dbReference type="Proteomes" id="UP000799421">
    <property type="component" value="Unassembled WGS sequence"/>
</dbReference>
<sequence>MQNPGGHDRLILFWGCESPLTLRLAGLIAFSLTRGRLYILRASGKVASLALLMSYWPNWEICLITPTTEQEEVNDELEYSAAGPLAVMAVSTELQRMWVSNRSGHKTGLFKNNSGARARYLDSIAMIF</sequence>
<keyword evidence="1" id="KW-0812">Transmembrane</keyword>
<proteinExistence type="predicted"/>
<protein>
    <submittedName>
        <fullName evidence="2">Uncharacterized protein</fullName>
    </submittedName>
</protein>
<keyword evidence="1" id="KW-0472">Membrane</keyword>
<keyword evidence="3" id="KW-1185">Reference proteome</keyword>
<evidence type="ECO:0000256" key="1">
    <source>
        <dbReference type="SAM" id="Phobius"/>
    </source>
</evidence>
<feature type="transmembrane region" description="Helical" evidence="1">
    <location>
        <begin position="12"/>
        <end position="32"/>
    </location>
</feature>
<accession>A0A6A7BUM3</accession>
<evidence type="ECO:0000313" key="3">
    <source>
        <dbReference type="Proteomes" id="UP000799421"/>
    </source>
</evidence>
<evidence type="ECO:0000313" key="2">
    <source>
        <dbReference type="EMBL" id="KAF2858910.1"/>
    </source>
</evidence>
<keyword evidence="1" id="KW-1133">Transmembrane helix</keyword>
<gene>
    <name evidence="2" type="ORF">K470DRAFT_116137</name>
</gene>
<dbReference type="EMBL" id="MU006001">
    <property type="protein sequence ID" value="KAF2858910.1"/>
    <property type="molecule type" value="Genomic_DNA"/>
</dbReference>